<feature type="domain" description="Type I restriction modification DNA specificity" evidence="4">
    <location>
        <begin position="232"/>
        <end position="319"/>
    </location>
</feature>
<sequence length="320" mass="35338">MVSEWVTKPLGDLIALQRGHDLPAQNRVNGSIPIMGSSGITGYHNEAKTSGPGVVIGRSGNSMGEVNFSAEDYWPLNTCLYITDFKDNDPLYIYYFLQTIDFDQFNSGSAQKSLNRNAVYPYEVYTTEDKAEQRRIGRALADLDDKIQLNRQTNQTLENMAQALFKSWFVDFDPVIDNVLAAGNTIPEPLQKRAEQRQALRASDEAPTPLPEAIRQLFPASFVFDAEMGWIPEGWEVQQIGKVIENVGGGTPRTKEDAFWVDGTHAFCTPKDMSLLTSKALLGTERHLTDAGVAKISSGQLPEGTVLMSSRAPIGYLAVN</sequence>
<evidence type="ECO:0000313" key="6">
    <source>
        <dbReference type="Proteomes" id="UP001209854"/>
    </source>
</evidence>
<keyword evidence="6" id="KW-1185">Reference proteome</keyword>
<organism evidence="5 6">
    <name type="scientific">Endozoicomonas gorgoniicola</name>
    <dbReference type="NCBI Taxonomy" id="1234144"/>
    <lineage>
        <taxon>Bacteria</taxon>
        <taxon>Pseudomonadati</taxon>
        <taxon>Pseudomonadota</taxon>
        <taxon>Gammaproteobacteria</taxon>
        <taxon>Oceanospirillales</taxon>
        <taxon>Endozoicomonadaceae</taxon>
        <taxon>Endozoicomonas</taxon>
    </lineage>
</organism>
<evidence type="ECO:0000256" key="3">
    <source>
        <dbReference type="ARBA" id="ARBA00023125"/>
    </source>
</evidence>
<dbReference type="InterPro" id="IPR044946">
    <property type="entry name" value="Restrct_endonuc_typeI_TRD_sf"/>
</dbReference>
<dbReference type="Proteomes" id="UP001209854">
    <property type="component" value="Unassembled WGS sequence"/>
</dbReference>
<proteinExistence type="inferred from homology"/>
<evidence type="ECO:0000256" key="1">
    <source>
        <dbReference type="ARBA" id="ARBA00010923"/>
    </source>
</evidence>
<comment type="caution">
    <text evidence="5">The sequence shown here is derived from an EMBL/GenBank/DDBJ whole genome shotgun (WGS) entry which is preliminary data.</text>
</comment>
<keyword evidence="5" id="KW-0540">Nuclease</keyword>
<dbReference type="InterPro" id="IPR000055">
    <property type="entry name" value="Restrct_endonuc_typeI_TRD"/>
</dbReference>
<evidence type="ECO:0000259" key="4">
    <source>
        <dbReference type="Pfam" id="PF01420"/>
    </source>
</evidence>
<accession>A0ABT3N115</accession>
<evidence type="ECO:0000313" key="5">
    <source>
        <dbReference type="EMBL" id="MCW7555327.1"/>
    </source>
</evidence>
<gene>
    <name evidence="5" type="ORF">NX722_22390</name>
</gene>
<dbReference type="GO" id="GO:0016787">
    <property type="term" value="F:hydrolase activity"/>
    <property type="evidence" value="ECO:0007669"/>
    <property type="project" value="UniProtKB-KW"/>
</dbReference>
<keyword evidence="3" id="KW-0238">DNA-binding</keyword>
<keyword evidence="5" id="KW-0378">Hydrolase</keyword>
<dbReference type="PANTHER" id="PTHR30408:SF12">
    <property type="entry name" value="TYPE I RESTRICTION ENZYME MJAVIII SPECIFICITY SUBUNIT"/>
    <property type="match status" value="1"/>
</dbReference>
<dbReference type="Pfam" id="PF01420">
    <property type="entry name" value="Methylase_S"/>
    <property type="match status" value="2"/>
</dbReference>
<name>A0ABT3N115_9GAMM</name>
<feature type="domain" description="Type I restriction modification DNA specificity" evidence="4">
    <location>
        <begin position="3"/>
        <end position="159"/>
    </location>
</feature>
<dbReference type="Gene3D" id="3.90.220.20">
    <property type="entry name" value="DNA methylase specificity domains"/>
    <property type="match status" value="1"/>
</dbReference>
<dbReference type="EC" id="3.1.21.-" evidence="5"/>
<dbReference type="InterPro" id="IPR052021">
    <property type="entry name" value="Type-I_RS_S_subunit"/>
</dbReference>
<protein>
    <submittedName>
        <fullName evidence="5">Restriction endonuclease subunit S</fullName>
        <ecNumber evidence="5">3.1.21.-</ecNumber>
    </submittedName>
</protein>
<reference evidence="5 6" key="1">
    <citation type="submission" date="2022-10" db="EMBL/GenBank/DDBJ databases">
        <title>High-quality genome sequences of two octocoral-associated bacteria, Endozoicomonas euniceicola EF212 and Endozoicomonas gorgoniicola PS125.</title>
        <authorList>
            <person name="Chiou Y.-J."/>
            <person name="Chen Y.-H."/>
        </authorList>
    </citation>
    <scope>NUCLEOTIDE SEQUENCE [LARGE SCALE GENOMIC DNA]</scope>
    <source>
        <strain evidence="5 6">PS125</strain>
    </source>
</reference>
<keyword evidence="5" id="KW-0255">Endonuclease</keyword>
<dbReference type="SUPFAM" id="SSF116734">
    <property type="entry name" value="DNA methylase specificity domain"/>
    <property type="match status" value="2"/>
</dbReference>
<evidence type="ECO:0000256" key="2">
    <source>
        <dbReference type="ARBA" id="ARBA00022747"/>
    </source>
</evidence>
<comment type="similarity">
    <text evidence="1">Belongs to the type-I restriction system S methylase family.</text>
</comment>
<dbReference type="CDD" id="cd17267">
    <property type="entry name" value="RMtype1_S_EcoAO83I-TRD1-CR1_like"/>
    <property type="match status" value="1"/>
</dbReference>
<dbReference type="Gene3D" id="1.10.287.1120">
    <property type="entry name" value="Bipartite methylase S protein"/>
    <property type="match status" value="1"/>
</dbReference>
<dbReference type="GO" id="GO:0004519">
    <property type="term" value="F:endonuclease activity"/>
    <property type="evidence" value="ECO:0007669"/>
    <property type="project" value="UniProtKB-KW"/>
</dbReference>
<dbReference type="PANTHER" id="PTHR30408">
    <property type="entry name" value="TYPE-1 RESTRICTION ENZYME ECOKI SPECIFICITY PROTEIN"/>
    <property type="match status" value="1"/>
</dbReference>
<dbReference type="RefSeq" id="WP_262565093.1">
    <property type="nucleotide sequence ID" value="NZ_JAPFCC010000001.1"/>
</dbReference>
<keyword evidence="2" id="KW-0680">Restriction system</keyword>
<dbReference type="EMBL" id="JAPFCC010000001">
    <property type="protein sequence ID" value="MCW7555327.1"/>
    <property type="molecule type" value="Genomic_DNA"/>
</dbReference>